<protein>
    <submittedName>
        <fullName evidence="10">Uncharacterized protein</fullName>
    </submittedName>
</protein>
<accession>A0A914DM85</accession>
<evidence type="ECO:0000256" key="1">
    <source>
        <dbReference type="ARBA" id="ARBA00004141"/>
    </source>
</evidence>
<dbReference type="AlphaFoldDB" id="A0A914DM85"/>
<dbReference type="PANTHER" id="PTHR11616">
    <property type="entry name" value="SODIUM/CHLORIDE DEPENDENT TRANSPORTER"/>
    <property type="match status" value="1"/>
</dbReference>
<keyword evidence="4" id="KW-0769">Symport</keyword>
<evidence type="ECO:0000256" key="8">
    <source>
        <dbReference type="SAM" id="Phobius"/>
    </source>
</evidence>
<feature type="transmembrane region" description="Helical" evidence="8">
    <location>
        <begin position="88"/>
        <end position="114"/>
    </location>
</feature>
<evidence type="ECO:0000256" key="4">
    <source>
        <dbReference type="ARBA" id="ARBA00022847"/>
    </source>
</evidence>
<dbReference type="GO" id="GO:0015179">
    <property type="term" value="F:L-amino acid transmembrane transporter activity"/>
    <property type="evidence" value="ECO:0007669"/>
    <property type="project" value="TreeGrafter"/>
</dbReference>
<reference evidence="10" key="1">
    <citation type="submission" date="2022-11" db="UniProtKB">
        <authorList>
            <consortium name="WormBaseParasite"/>
        </authorList>
    </citation>
    <scope>IDENTIFICATION</scope>
</reference>
<dbReference type="InterPro" id="IPR037272">
    <property type="entry name" value="SNS_sf"/>
</dbReference>
<proteinExistence type="predicted"/>
<keyword evidence="6 8" id="KW-0472">Membrane</keyword>
<keyword evidence="7" id="KW-0915">Sodium</keyword>
<dbReference type="GO" id="GO:0046872">
    <property type="term" value="F:metal ion binding"/>
    <property type="evidence" value="ECO:0007669"/>
    <property type="project" value="UniProtKB-KW"/>
</dbReference>
<sequence length="118" mass="13547">MVIFSFLGYLAVERNEEITKILKHDPWYLAFTVYPGVISYMDWGFLWSALFFAMLVLSAIDAEFAWLEMIASSLMNSFGRKEKRLENRLLAAMCIIFFICGIPLCTRVGVFSIIDIGK</sequence>
<feature type="transmembrane region" description="Helical" evidence="8">
    <location>
        <begin position="45"/>
        <end position="67"/>
    </location>
</feature>
<dbReference type="InterPro" id="IPR000175">
    <property type="entry name" value="Na/ntran_symport"/>
</dbReference>
<keyword evidence="5 8" id="KW-1133">Transmembrane helix</keyword>
<keyword evidence="3 8" id="KW-0812">Transmembrane</keyword>
<dbReference type="GO" id="GO:0005283">
    <property type="term" value="F:amino acid:sodium symporter activity"/>
    <property type="evidence" value="ECO:0007669"/>
    <property type="project" value="TreeGrafter"/>
</dbReference>
<organism evidence="9 10">
    <name type="scientific">Acrobeloides nanus</name>
    <dbReference type="NCBI Taxonomy" id="290746"/>
    <lineage>
        <taxon>Eukaryota</taxon>
        <taxon>Metazoa</taxon>
        <taxon>Ecdysozoa</taxon>
        <taxon>Nematoda</taxon>
        <taxon>Chromadorea</taxon>
        <taxon>Rhabditida</taxon>
        <taxon>Tylenchina</taxon>
        <taxon>Cephalobomorpha</taxon>
        <taxon>Cephaloboidea</taxon>
        <taxon>Cephalobidae</taxon>
        <taxon>Acrobeloides</taxon>
    </lineage>
</organism>
<dbReference type="PROSITE" id="PS50267">
    <property type="entry name" value="NA_NEUROTRAN_SYMP_3"/>
    <property type="match status" value="1"/>
</dbReference>
<dbReference type="GO" id="GO:0005886">
    <property type="term" value="C:plasma membrane"/>
    <property type="evidence" value="ECO:0007669"/>
    <property type="project" value="TreeGrafter"/>
</dbReference>
<evidence type="ECO:0000313" key="10">
    <source>
        <dbReference type="WBParaSite" id="ACRNAN_scaffold29544.g32748.t1"/>
    </source>
</evidence>
<dbReference type="Pfam" id="PF00209">
    <property type="entry name" value="SNF"/>
    <property type="match status" value="1"/>
</dbReference>
<keyword evidence="7" id="KW-0479">Metal-binding</keyword>
<keyword evidence="9" id="KW-1185">Reference proteome</keyword>
<evidence type="ECO:0000256" key="6">
    <source>
        <dbReference type="ARBA" id="ARBA00023136"/>
    </source>
</evidence>
<evidence type="ECO:0000256" key="3">
    <source>
        <dbReference type="ARBA" id="ARBA00022692"/>
    </source>
</evidence>
<evidence type="ECO:0000256" key="7">
    <source>
        <dbReference type="PIRSR" id="PIRSR600175-1"/>
    </source>
</evidence>
<evidence type="ECO:0000256" key="5">
    <source>
        <dbReference type="ARBA" id="ARBA00022989"/>
    </source>
</evidence>
<evidence type="ECO:0000313" key="9">
    <source>
        <dbReference type="Proteomes" id="UP000887540"/>
    </source>
</evidence>
<comment type="subcellular location">
    <subcellularLocation>
        <location evidence="1">Membrane</location>
        <topology evidence="1">Multi-pass membrane protein</topology>
    </subcellularLocation>
</comment>
<dbReference type="GO" id="GO:0089718">
    <property type="term" value="P:amino acid import across plasma membrane"/>
    <property type="evidence" value="ECO:0007669"/>
    <property type="project" value="TreeGrafter"/>
</dbReference>
<dbReference type="WBParaSite" id="ACRNAN_scaffold29544.g32748.t1">
    <property type="protein sequence ID" value="ACRNAN_scaffold29544.g32748.t1"/>
    <property type="gene ID" value="ACRNAN_scaffold29544.g32748"/>
</dbReference>
<dbReference type="Proteomes" id="UP000887540">
    <property type="component" value="Unplaced"/>
</dbReference>
<dbReference type="SUPFAM" id="SSF161070">
    <property type="entry name" value="SNF-like"/>
    <property type="match status" value="1"/>
</dbReference>
<feature type="binding site" evidence="7">
    <location>
        <position position="61"/>
    </location>
    <ligand>
        <name>Na(+)</name>
        <dbReference type="ChEBI" id="CHEBI:29101"/>
        <label>1</label>
    </ligand>
</feature>
<evidence type="ECO:0000256" key="2">
    <source>
        <dbReference type="ARBA" id="ARBA00022448"/>
    </source>
</evidence>
<name>A0A914DM85_9BILA</name>
<keyword evidence="2" id="KW-0813">Transport</keyword>
<dbReference type="PANTHER" id="PTHR11616:SF324">
    <property type="entry name" value="SODIUM-DEPENDENT TRANSPORTER SNF-12"/>
    <property type="match status" value="1"/>
</dbReference>